<proteinExistence type="predicted"/>
<dbReference type="InterPro" id="IPR025558">
    <property type="entry name" value="DUF4283"/>
</dbReference>
<feature type="domain" description="DUF4283" evidence="2">
    <location>
        <begin position="60"/>
        <end position="145"/>
    </location>
</feature>
<evidence type="ECO:0000259" key="2">
    <source>
        <dbReference type="Pfam" id="PF14111"/>
    </source>
</evidence>
<dbReference type="PANTHER" id="PTHR31286">
    <property type="entry name" value="GLYCINE-RICH CELL WALL STRUCTURAL PROTEIN 1.8-LIKE"/>
    <property type="match status" value="1"/>
</dbReference>
<reference evidence="4" key="1">
    <citation type="journal article" date="2017" name="Front. Plant Sci.">
        <title>Climate Clever Clovers: New Paradigm to Reduce the Environmental Footprint of Ruminants by Breeding Low Methanogenic Forages Utilizing Haplotype Variation.</title>
        <authorList>
            <person name="Kaur P."/>
            <person name="Appels R."/>
            <person name="Bayer P.E."/>
            <person name="Keeble-Gagnere G."/>
            <person name="Wang J."/>
            <person name="Hirakawa H."/>
            <person name="Shirasawa K."/>
            <person name="Vercoe P."/>
            <person name="Stefanova K."/>
            <person name="Durmic Z."/>
            <person name="Nichols P."/>
            <person name="Revell C."/>
            <person name="Isobe S.N."/>
            <person name="Edwards D."/>
            <person name="Erskine W."/>
        </authorList>
    </citation>
    <scope>NUCLEOTIDE SEQUENCE [LARGE SCALE GENOMIC DNA]</scope>
    <source>
        <strain evidence="4">cv. Daliak</strain>
    </source>
</reference>
<dbReference type="OrthoDB" id="1750937at2759"/>
<evidence type="ECO:0000313" key="4">
    <source>
        <dbReference type="Proteomes" id="UP000242715"/>
    </source>
</evidence>
<feature type="region of interest" description="Disordered" evidence="1">
    <location>
        <begin position="259"/>
        <end position="327"/>
    </location>
</feature>
<dbReference type="PANTHER" id="PTHR31286:SF176">
    <property type="entry name" value="DUF4283 DOMAIN PROTEIN"/>
    <property type="match status" value="1"/>
</dbReference>
<dbReference type="EMBL" id="DF973548">
    <property type="protein sequence ID" value="GAU34190.1"/>
    <property type="molecule type" value="Genomic_DNA"/>
</dbReference>
<protein>
    <recommendedName>
        <fullName evidence="2">DUF4283 domain-containing protein</fullName>
    </recommendedName>
</protein>
<evidence type="ECO:0000313" key="3">
    <source>
        <dbReference type="EMBL" id="GAU34190.1"/>
    </source>
</evidence>
<sequence length="327" mass="37671">MAAGIHHQSKDLPWSFLDTNVPSGRPSHGNASPTPVLLPQRKSFAQALQNVCDVPVGLDRCKNNLHGRLIMTKGDKPLRFQEIRENLIKAWASVEKWQITSLGNGFYEFYFQNRKDLNLVWSIGTWNLKPGLLRLSTWSNDFKPDDLKVTHTQIWIRIYGLPQEYWMPTTLFAIVSGIGTPLSLDEATKQRTMGHFARISVDVNLAEELHYHILVEREGYAFFVDIDYENLPYFCEHCCCIGHSIDKCRKINGNTNGQKKNMDMVVPKKPNPKFVPKEKNNELVQDNDKINEEVSDYESLHPESDQEDEEVVKDTFEEPTMNVERHI</sequence>
<evidence type="ECO:0000256" key="1">
    <source>
        <dbReference type="SAM" id="MobiDB-lite"/>
    </source>
</evidence>
<keyword evidence="4" id="KW-1185">Reference proteome</keyword>
<organism evidence="3 4">
    <name type="scientific">Trifolium subterraneum</name>
    <name type="common">Subterranean clover</name>
    <dbReference type="NCBI Taxonomy" id="3900"/>
    <lineage>
        <taxon>Eukaryota</taxon>
        <taxon>Viridiplantae</taxon>
        <taxon>Streptophyta</taxon>
        <taxon>Embryophyta</taxon>
        <taxon>Tracheophyta</taxon>
        <taxon>Spermatophyta</taxon>
        <taxon>Magnoliopsida</taxon>
        <taxon>eudicotyledons</taxon>
        <taxon>Gunneridae</taxon>
        <taxon>Pentapetalae</taxon>
        <taxon>rosids</taxon>
        <taxon>fabids</taxon>
        <taxon>Fabales</taxon>
        <taxon>Fabaceae</taxon>
        <taxon>Papilionoideae</taxon>
        <taxon>50 kb inversion clade</taxon>
        <taxon>NPAAA clade</taxon>
        <taxon>Hologalegina</taxon>
        <taxon>IRL clade</taxon>
        <taxon>Trifolieae</taxon>
        <taxon>Trifolium</taxon>
    </lineage>
</organism>
<dbReference type="InterPro" id="IPR040256">
    <property type="entry name" value="At4g02000-like"/>
</dbReference>
<dbReference type="Pfam" id="PF14111">
    <property type="entry name" value="DUF4283"/>
    <property type="match status" value="1"/>
</dbReference>
<gene>
    <name evidence="3" type="ORF">TSUD_162910</name>
</gene>
<dbReference type="AlphaFoldDB" id="A0A2Z6NCZ7"/>
<dbReference type="Proteomes" id="UP000242715">
    <property type="component" value="Unassembled WGS sequence"/>
</dbReference>
<accession>A0A2Z6NCZ7</accession>
<feature type="compositionally biased region" description="Low complexity" evidence="1">
    <location>
        <begin position="265"/>
        <end position="274"/>
    </location>
</feature>
<name>A0A2Z6NCZ7_TRISU</name>
<feature type="compositionally biased region" description="Basic and acidic residues" evidence="1">
    <location>
        <begin position="275"/>
        <end position="304"/>
    </location>
</feature>